<dbReference type="Pfam" id="PF19711">
    <property type="entry name" value="DUF6207"/>
    <property type="match status" value="1"/>
</dbReference>
<dbReference type="OMA" id="MINEVHV"/>
<geneLocation type="plasmid" evidence="2">
    <name>pPZG101</name>
</geneLocation>
<accession>A0A8F7KUK3</accession>
<protein>
    <submittedName>
        <fullName evidence="2">Uncharacterized protein</fullName>
    </submittedName>
</protein>
<evidence type="ECO:0000313" key="2">
    <source>
        <dbReference type="EMBL" id="QXV92419.1"/>
    </source>
</evidence>
<evidence type="ECO:0000313" key="1">
    <source>
        <dbReference type="EMBL" id="QXV92153.1"/>
    </source>
</evidence>
<name>A0A8F7KUK3_STRRM</name>
<dbReference type="EMBL" id="MZ502219">
    <property type="protein sequence ID" value="QXV92431.1"/>
    <property type="molecule type" value="Genomic_DNA"/>
</dbReference>
<dbReference type="EMBL" id="MZ502218">
    <property type="protein sequence ID" value="QXV92153.1"/>
    <property type="molecule type" value="Genomic_DNA"/>
</dbReference>
<reference evidence="2" key="1">
    <citation type="submission" date="2021-06" db="EMBL/GenBank/DDBJ databases">
        <authorList>
            <person name="Tome M."/>
            <person name="Jakse J."/>
            <person name="Slemc L."/>
            <person name="Garcia A.R."/>
            <person name="Petkovic H."/>
        </authorList>
    </citation>
    <scope>NUCLEOTIDE SEQUENCE</scope>
    <source>
        <plasmid evidence="2">pPZG101</plasmid>
        <plasmid evidence="1">unnamed</plasmid>
    </source>
</reference>
<geneLocation type="plasmid" evidence="1">
    <name>unnamed</name>
</geneLocation>
<keyword evidence="2" id="KW-0614">Plasmid</keyword>
<dbReference type="EMBL" id="MZ502219">
    <property type="protein sequence ID" value="QXV92419.1"/>
    <property type="molecule type" value="Genomic_DNA"/>
</dbReference>
<dbReference type="InterPro" id="IPR045775">
    <property type="entry name" value="DUF6207"/>
</dbReference>
<dbReference type="RefSeq" id="WP_003978998.1">
    <property type="nucleotide sequence ID" value="NZ_CP025552.1"/>
</dbReference>
<dbReference type="GeneID" id="66860520"/>
<proteinExistence type="predicted"/>
<organism evidence="2">
    <name type="scientific">Streptomyces rimosus</name>
    <dbReference type="NCBI Taxonomy" id="1927"/>
    <lineage>
        <taxon>Bacteria</taxon>
        <taxon>Bacillati</taxon>
        <taxon>Actinomycetota</taxon>
        <taxon>Actinomycetes</taxon>
        <taxon>Kitasatosporales</taxon>
        <taxon>Streptomycetaceae</taxon>
        <taxon>Streptomyces</taxon>
    </lineage>
</organism>
<evidence type="ECO:0000313" key="3">
    <source>
        <dbReference type="EMBL" id="QXV92431.1"/>
    </source>
</evidence>
<sequence length="73" mass="7671">MKPISEAQIAGPGLAAVEVVADDEKTATAAAQAVCALWWSSGPSQPWRIPGEPGVRVRAYVDIRRAPDGTTII</sequence>
<gene>
    <name evidence="1" type="ORF">M4018_083520</name>
    <name evidence="2" type="ORF">R6500_083520</name>
    <name evidence="3" type="ORF">R6500_083690</name>
</gene>
<dbReference type="AlphaFoldDB" id="A0A8F7KUK3"/>